<evidence type="ECO:0000313" key="1">
    <source>
        <dbReference type="EMBL" id="GFR72439.1"/>
    </source>
</evidence>
<organism evidence="1 2">
    <name type="scientific">Elysia marginata</name>
    <dbReference type="NCBI Taxonomy" id="1093978"/>
    <lineage>
        <taxon>Eukaryota</taxon>
        <taxon>Metazoa</taxon>
        <taxon>Spiralia</taxon>
        <taxon>Lophotrochozoa</taxon>
        <taxon>Mollusca</taxon>
        <taxon>Gastropoda</taxon>
        <taxon>Heterobranchia</taxon>
        <taxon>Euthyneura</taxon>
        <taxon>Panpulmonata</taxon>
        <taxon>Sacoglossa</taxon>
        <taxon>Placobranchoidea</taxon>
        <taxon>Plakobranchidae</taxon>
        <taxon>Elysia</taxon>
    </lineage>
</organism>
<dbReference type="PANTHER" id="PTHR46670">
    <property type="entry name" value="ENDO/EXONUCLEASE/PHOSPHATASE DOMAIN-CONTAINING PROTEIN"/>
    <property type="match status" value="1"/>
</dbReference>
<accession>A0AAV4FHB2</accession>
<gene>
    <name evidence="1" type="ORF">ElyMa_005705800</name>
</gene>
<name>A0AAV4FHB2_9GAST</name>
<keyword evidence="2" id="KW-1185">Reference proteome</keyword>
<dbReference type="Proteomes" id="UP000762676">
    <property type="component" value="Unassembled WGS sequence"/>
</dbReference>
<sequence>MNISDKALSDHFVITFSLDLPKPSEERRTRTTKDIRLIDKQIFKETLSATLSSCPPDADGETQAELYISNLEEALNHHAPARTRNITTRPSAPWYTLEIKQAKQERRTAERKWNKPKLTLDKQIYTLHVNAVKELILSEKKKKCLGEKIVNCKTSKALCDITKELKGKKGTFSSYPIVKTTKQFRRVLCQ</sequence>
<dbReference type="AlphaFoldDB" id="A0AAV4FHB2"/>
<evidence type="ECO:0008006" key="3">
    <source>
        <dbReference type="Google" id="ProtNLM"/>
    </source>
</evidence>
<comment type="caution">
    <text evidence="1">The sequence shown here is derived from an EMBL/GenBank/DDBJ whole genome shotgun (WGS) entry which is preliminary data.</text>
</comment>
<dbReference type="EMBL" id="BMAT01011414">
    <property type="protein sequence ID" value="GFR72439.1"/>
    <property type="molecule type" value="Genomic_DNA"/>
</dbReference>
<reference evidence="1 2" key="1">
    <citation type="journal article" date="2021" name="Elife">
        <title>Chloroplast acquisition without the gene transfer in kleptoplastic sea slugs, Plakobranchus ocellatus.</title>
        <authorList>
            <person name="Maeda T."/>
            <person name="Takahashi S."/>
            <person name="Yoshida T."/>
            <person name="Shimamura S."/>
            <person name="Takaki Y."/>
            <person name="Nagai Y."/>
            <person name="Toyoda A."/>
            <person name="Suzuki Y."/>
            <person name="Arimoto A."/>
            <person name="Ishii H."/>
            <person name="Satoh N."/>
            <person name="Nishiyama T."/>
            <person name="Hasebe M."/>
            <person name="Maruyama T."/>
            <person name="Minagawa J."/>
            <person name="Obokata J."/>
            <person name="Shigenobu S."/>
        </authorList>
    </citation>
    <scope>NUCLEOTIDE SEQUENCE [LARGE SCALE GENOMIC DNA]</scope>
</reference>
<dbReference type="PANTHER" id="PTHR46670:SF3">
    <property type="entry name" value="ENDONUCLEASE_EXONUCLEASE_PHOSPHATASE DOMAIN-CONTAINING PROTEIN"/>
    <property type="match status" value="1"/>
</dbReference>
<protein>
    <recommendedName>
        <fullName evidence="3">Endonuclease/exonuclease/phosphatase domain-containing protein</fullName>
    </recommendedName>
</protein>
<proteinExistence type="predicted"/>
<evidence type="ECO:0000313" key="2">
    <source>
        <dbReference type="Proteomes" id="UP000762676"/>
    </source>
</evidence>